<feature type="domain" description="NTF2" evidence="2">
    <location>
        <begin position="12"/>
        <end position="129"/>
    </location>
</feature>
<comment type="caution">
    <text evidence="3">The sequence shown here is derived from an EMBL/GenBank/DDBJ whole genome shotgun (WGS) entry which is preliminary data.</text>
</comment>
<reference evidence="3 4" key="1">
    <citation type="journal article" date="2023" name="Elife">
        <title>Identification of key yeast species and microbe-microbe interactions impacting larval growth of Drosophila in the wild.</title>
        <authorList>
            <person name="Mure A."/>
            <person name="Sugiura Y."/>
            <person name="Maeda R."/>
            <person name="Honda K."/>
            <person name="Sakurai N."/>
            <person name="Takahashi Y."/>
            <person name="Watada M."/>
            <person name="Katoh T."/>
            <person name="Gotoh A."/>
            <person name="Gotoh Y."/>
            <person name="Taniguchi I."/>
            <person name="Nakamura K."/>
            <person name="Hayashi T."/>
            <person name="Katayama T."/>
            <person name="Uemura T."/>
            <person name="Hattori Y."/>
        </authorList>
    </citation>
    <scope>NUCLEOTIDE SEQUENCE [LARGE SCALE GENOMIC DNA]</scope>
    <source>
        <strain evidence="3 4">SB-73</strain>
    </source>
</reference>
<evidence type="ECO:0000259" key="2">
    <source>
        <dbReference type="PROSITE" id="PS50177"/>
    </source>
</evidence>
<feature type="compositionally biased region" description="Polar residues" evidence="1">
    <location>
        <begin position="201"/>
        <end position="213"/>
    </location>
</feature>
<evidence type="ECO:0000313" key="4">
    <source>
        <dbReference type="Proteomes" id="UP001362899"/>
    </source>
</evidence>
<organism evidence="3 4">
    <name type="scientific">Starmerella bacillaris</name>
    <name type="common">Yeast</name>
    <name type="synonym">Candida zemplinina</name>
    <dbReference type="NCBI Taxonomy" id="1247836"/>
    <lineage>
        <taxon>Eukaryota</taxon>
        <taxon>Fungi</taxon>
        <taxon>Dikarya</taxon>
        <taxon>Ascomycota</taxon>
        <taxon>Saccharomycotina</taxon>
        <taxon>Dipodascomycetes</taxon>
        <taxon>Dipodascales</taxon>
        <taxon>Trichomonascaceae</taxon>
        <taxon>Starmerella</taxon>
    </lineage>
</organism>
<keyword evidence="4" id="KW-1185">Reference proteome</keyword>
<dbReference type="InterPro" id="IPR018222">
    <property type="entry name" value="Nuclear_transport_factor_2_euk"/>
</dbReference>
<feature type="compositionally biased region" description="Basic and acidic residues" evidence="1">
    <location>
        <begin position="215"/>
        <end position="261"/>
    </location>
</feature>
<dbReference type="InterPro" id="IPR035979">
    <property type="entry name" value="RBD_domain_sf"/>
</dbReference>
<proteinExistence type="predicted"/>
<dbReference type="InterPro" id="IPR002075">
    <property type="entry name" value="NTF2_dom"/>
</dbReference>
<dbReference type="PROSITE" id="PS50177">
    <property type="entry name" value="NTF2_DOMAIN"/>
    <property type="match status" value="1"/>
</dbReference>
<dbReference type="Gene3D" id="3.10.450.50">
    <property type="match status" value="1"/>
</dbReference>
<evidence type="ECO:0000313" key="3">
    <source>
        <dbReference type="EMBL" id="GMM50663.1"/>
    </source>
</evidence>
<dbReference type="Proteomes" id="UP001362899">
    <property type="component" value="Unassembled WGS sequence"/>
</dbReference>
<feature type="region of interest" description="Disordered" evidence="1">
    <location>
        <begin position="141"/>
        <end position="271"/>
    </location>
</feature>
<gene>
    <name evidence="3" type="ORF">DASB73_016210</name>
</gene>
<dbReference type="SUPFAM" id="SSF54928">
    <property type="entry name" value="RNA-binding domain, RBD"/>
    <property type="match status" value="1"/>
</dbReference>
<dbReference type="SUPFAM" id="SSF54427">
    <property type="entry name" value="NTF2-like"/>
    <property type="match status" value="1"/>
</dbReference>
<dbReference type="GO" id="GO:0003676">
    <property type="term" value="F:nucleic acid binding"/>
    <property type="evidence" value="ECO:0007669"/>
    <property type="project" value="InterPro"/>
</dbReference>
<protein>
    <recommendedName>
        <fullName evidence="2">NTF2 domain-containing protein</fullName>
    </recommendedName>
</protein>
<evidence type="ECO:0000256" key="1">
    <source>
        <dbReference type="SAM" id="MobiDB-lite"/>
    </source>
</evidence>
<dbReference type="AlphaFoldDB" id="A0AAV5RHP1"/>
<name>A0AAV5RHP1_STABA</name>
<dbReference type="Pfam" id="PF02136">
    <property type="entry name" value="NTF2"/>
    <property type="match status" value="1"/>
</dbReference>
<feature type="compositionally biased region" description="Polar residues" evidence="1">
    <location>
        <begin position="177"/>
        <end position="188"/>
    </location>
</feature>
<dbReference type="InterPro" id="IPR032710">
    <property type="entry name" value="NTF2-like_dom_sf"/>
</dbReference>
<dbReference type="EMBL" id="BTGC01000003">
    <property type="protein sequence ID" value="GMM50663.1"/>
    <property type="molecule type" value="Genomic_DNA"/>
</dbReference>
<sequence>MNTTISALQQKLVHDFVSGYYSSINQSKNVAKFYSPNANISHGLEATQTKTNGNSAGNGIQTVLNRPKFLGSKIRISDVTVIPNNSNSLLLTVIGDMKYGNDDPTRFVQSLVLNMVHDKLLIVSDIFRVLIFKTKNAESTSEKEKVAVEVERKSDKVDDKKKHKFEKRRAESETDTHSLPGSKETNAKYQEYPESQKVEPATQQQDSSTTSKEANAVKDTKDSKDSKDVKDVKDSKDTKDSDSKSSSSEEPRSESSQEEKKPKKKDWHNRVNAVSFQPKSAPFMPAGGMQSYSMSPNHGHLPMGMPVGMAVNPAVNHMAMSQMPMGQIPMGPMGQMPMGQMSMGQVGQVSMNQGSQMGSMGQMPMSMGQMGQMGQYPIHNKSYHDRSDIYSRTVFISLQAAPHTSDKDLYEALKTRNIPIVDIDVDQPKKRAFVEVSRPEDASALLAMPKLHIPRLDVTLYIKPRKVPGSN</sequence>
<feature type="compositionally biased region" description="Basic and acidic residues" evidence="1">
    <location>
        <begin position="141"/>
        <end position="160"/>
    </location>
</feature>
<accession>A0AAV5RHP1</accession>